<feature type="domain" description="Erythromycin biosynthesis protein CIII-like N-terminal" evidence="6">
    <location>
        <begin position="22"/>
        <end position="257"/>
    </location>
</feature>
<dbReference type="EMBL" id="JACHDS010000001">
    <property type="protein sequence ID" value="MBB6174251.1"/>
    <property type="molecule type" value="Genomic_DNA"/>
</dbReference>
<dbReference type="InterPro" id="IPR050426">
    <property type="entry name" value="Glycosyltransferase_28"/>
</dbReference>
<proteinExistence type="inferred from homology"/>
<dbReference type="InterPro" id="IPR048284">
    <property type="entry name" value="EryCIII-like_N"/>
</dbReference>
<dbReference type="CDD" id="cd03784">
    <property type="entry name" value="GT1_Gtf-like"/>
    <property type="match status" value="1"/>
</dbReference>
<dbReference type="GO" id="GO:0017000">
    <property type="term" value="P:antibiotic biosynthetic process"/>
    <property type="evidence" value="ECO:0007669"/>
    <property type="project" value="UniProtKB-KW"/>
</dbReference>
<evidence type="ECO:0000256" key="1">
    <source>
        <dbReference type="ARBA" id="ARBA00006962"/>
    </source>
</evidence>
<dbReference type="RefSeq" id="WP_184078173.1">
    <property type="nucleotide sequence ID" value="NZ_JACHDS010000001.1"/>
</dbReference>
<evidence type="ECO:0000256" key="4">
    <source>
        <dbReference type="ARBA" id="ARBA00023194"/>
    </source>
</evidence>
<evidence type="ECO:0000256" key="2">
    <source>
        <dbReference type="ARBA" id="ARBA00022676"/>
    </source>
</evidence>
<reference evidence="7 8" key="1">
    <citation type="submission" date="2020-08" db="EMBL/GenBank/DDBJ databases">
        <title>Sequencing the genomes of 1000 actinobacteria strains.</title>
        <authorList>
            <person name="Klenk H.-P."/>
        </authorList>
    </citation>
    <scope>NUCLEOTIDE SEQUENCE [LARGE SCALE GENOMIC DNA]</scope>
    <source>
        <strain evidence="7 8">DSM 46659</strain>
    </source>
</reference>
<dbReference type="InterPro" id="IPR010610">
    <property type="entry name" value="EryCIII-like_C"/>
</dbReference>
<protein>
    <submittedName>
        <fullName evidence="7">L-rhodinosyltransferase/glycosyltransferase</fullName>
    </submittedName>
</protein>
<dbReference type="Pfam" id="PF06722">
    <property type="entry name" value="EryCIII-like_C"/>
    <property type="match status" value="1"/>
</dbReference>
<dbReference type="InterPro" id="IPR030953">
    <property type="entry name" value="Glycosyl_450act"/>
</dbReference>
<accession>A0A7W9YNC7</accession>
<dbReference type="PANTHER" id="PTHR48050">
    <property type="entry name" value="STEROL 3-BETA-GLUCOSYLTRANSFERASE"/>
    <property type="match status" value="1"/>
</dbReference>
<dbReference type="NCBIfam" id="TIGR04516">
    <property type="entry name" value="glycosyl_450act"/>
    <property type="match status" value="1"/>
</dbReference>
<evidence type="ECO:0000256" key="3">
    <source>
        <dbReference type="ARBA" id="ARBA00022679"/>
    </source>
</evidence>
<organism evidence="7 8">
    <name type="scientific">Nocardiopsis mwathae</name>
    <dbReference type="NCBI Taxonomy" id="1472723"/>
    <lineage>
        <taxon>Bacteria</taxon>
        <taxon>Bacillati</taxon>
        <taxon>Actinomycetota</taxon>
        <taxon>Actinomycetes</taxon>
        <taxon>Streptosporangiales</taxon>
        <taxon>Nocardiopsidaceae</taxon>
        <taxon>Nocardiopsis</taxon>
    </lineage>
</organism>
<dbReference type="Gene3D" id="3.40.50.2000">
    <property type="entry name" value="Glycogen Phosphorylase B"/>
    <property type="match status" value="2"/>
</dbReference>
<keyword evidence="4" id="KW-0045">Antibiotic biosynthesis</keyword>
<dbReference type="Proteomes" id="UP000546642">
    <property type="component" value="Unassembled WGS sequence"/>
</dbReference>
<evidence type="ECO:0000313" key="7">
    <source>
        <dbReference type="EMBL" id="MBB6174251.1"/>
    </source>
</evidence>
<dbReference type="SUPFAM" id="SSF53756">
    <property type="entry name" value="UDP-Glycosyltransferase/glycogen phosphorylase"/>
    <property type="match status" value="1"/>
</dbReference>
<dbReference type="AlphaFoldDB" id="A0A7W9YNC7"/>
<dbReference type="PANTHER" id="PTHR48050:SF13">
    <property type="entry name" value="STEROL 3-BETA-GLUCOSYLTRANSFERASE UGT80A2"/>
    <property type="match status" value="1"/>
</dbReference>
<keyword evidence="2" id="KW-0328">Glycosyltransferase</keyword>
<keyword evidence="3 7" id="KW-0808">Transferase</keyword>
<evidence type="ECO:0000259" key="5">
    <source>
        <dbReference type="Pfam" id="PF06722"/>
    </source>
</evidence>
<evidence type="ECO:0000259" key="6">
    <source>
        <dbReference type="Pfam" id="PF21036"/>
    </source>
</evidence>
<dbReference type="GO" id="GO:0008194">
    <property type="term" value="F:UDP-glycosyltransferase activity"/>
    <property type="evidence" value="ECO:0007669"/>
    <property type="project" value="InterPro"/>
</dbReference>
<feature type="domain" description="Erythromycin biosynthesis protein CIII-like C-terminal" evidence="5">
    <location>
        <begin position="274"/>
        <end position="421"/>
    </location>
</feature>
<dbReference type="GO" id="GO:0016758">
    <property type="term" value="F:hexosyltransferase activity"/>
    <property type="evidence" value="ECO:0007669"/>
    <property type="project" value="UniProtKB-ARBA"/>
</dbReference>
<dbReference type="InterPro" id="IPR002213">
    <property type="entry name" value="UDP_glucos_trans"/>
</dbReference>
<dbReference type="Pfam" id="PF21036">
    <property type="entry name" value="EryCIII-like_N"/>
    <property type="match status" value="1"/>
</dbReference>
<name>A0A7W9YNC7_9ACTN</name>
<evidence type="ECO:0000313" key="8">
    <source>
        <dbReference type="Proteomes" id="UP000546642"/>
    </source>
</evidence>
<keyword evidence="8" id="KW-1185">Reference proteome</keyword>
<comment type="similarity">
    <text evidence="1">Belongs to the glycosyltransferase 28 family.</text>
</comment>
<sequence>MRVLFAIMPSPTHLHPFVPLAWALQGAGHDVRVAGHPDMAGTITDAGLTAVALGDRVDLTAAVDGCVADERLDRIIDPLVDPAEAGLWKVIRSMLMSPFWMHYPRETPGAGERPFTDELIRFARAWKPDLVLWDPMCFAGAIAARACGAAHARLLWGPDYFAWTRAKFLELLDTQGVEPHEDLMADMMEPTLRRLGIAFDEDLLVGQWSVDPMPIEMRLPVDLDYVSVRRVPYTGAQAVPGWLQEHPKRPRVCLTLGVSTRAFFSKESQLPMAELLGIVADMDVEMVATLNADQLASVDRVPDNVRTVDYVPLNQLLPSCSAIIHHGSGGTFAAAVANKVPQLIGARATGQSMDIARYVADRGAGLVGPDIASQDFSAADVKEKLTRLLENPSFQSGADALHKEFQAMPSPNEIVPDLERLTAQHHA</sequence>
<comment type="caution">
    <text evidence="7">The sequence shown here is derived from an EMBL/GenBank/DDBJ whole genome shotgun (WGS) entry which is preliminary data.</text>
</comment>
<gene>
    <name evidence="7" type="ORF">HNR23_004311</name>
</gene>